<dbReference type="Proteomes" id="UP001156102">
    <property type="component" value="Unassembled WGS sequence"/>
</dbReference>
<comment type="similarity">
    <text evidence="1 3">Belongs to the enoyl-CoA hydratase/isomerase family.</text>
</comment>
<reference evidence="4" key="1">
    <citation type="submission" date="2022-07" db="EMBL/GenBank/DDBJ databases">
        <authorList>
            <person name="Li W.-J."/>
            <person name="Deng Q.-Q."/>
        </authorList>
    </citation>
    <scope>NUCLEOTIDE SEQUENCE</scope>
    <source>
        <strain evidence="4">SYSU M60031</strain>
    </source>
</reference>
<gene>
    <name evidence="4" type="ORF">NK662_17665</name>
</gene>
<dbReference type="SUPFAM" id="SSF52096">
    <property type="entry name" value="ClpP/crotonase"/>
    <property type="match status" value="1"/>
</dbReference>
<protein>
    <submittedName>
        <fullName evidence="4">Enoyl-CoA hydratase</fullName>
        <ecNumber evidence="4">4.2.1.17</ecNumber>
    </submittedName>
</protein>
<keyword evidence="5" id="KW-1185">Reference proteome</keyword>
<dbReference type="InterPro" id="IPR001753">
    <property type="entry name" value="Enoyl-CoA_hydra/iso"/>
</dbReference>
<evidence type="ECO:0000256" key="1">
    <source>
        <dbReference type="ARBA" id="ARBA00005254"/>
    </source>
</evidence>
<dbReference type="Pfam" id="PF00378">
    <property type="entry name" value="ECH_1"/>
    <property type="match status" value="1"/>
</dbReference>
<dbReference type="InterPro" id="IPR018376">
    <property type="entry name" value="Enoyl-CoA_hyd/isom_CS"/>
</dbReference>
<dbReference type="Gene3D" id="1.10.12.10">
    <property type="entry name" value="Lyase 2-enoyl-coa Hydratase, Chain A, domain 2"/>
    <property type="match status" value="1"/>
</dbReference>
<evidence type="ECO:0000256" key="2">
    <source>
        <dbReference type="ARBA" id="ARBA00023239"/>
    </source>
</evidence>
<dbReference type="GO" id="GO:0006635">
    <property type="term" value="P:fatty acid beta-oxidation"/>
    <property type="evidence" value="ECO:0007669"/>
    <property type="project" value="TreeGrafter"/>
</dbReference>
<dbReference type="CDD" id="cd06558">
    <property type="entry name" value="crotonase-like"/>
    <property type="match status" value="1"/>
</dbReference>
<comment type="caution">
    <text evidence="4">The sequence shown here is derived from an EMBL/GenBank/DDBJ whole genome shotgun (WGS) entry which is preliminary data.</text>
</comment>
<organism evidence="4 5">
    <name type="scientific">Ectobacillus ponti</name>
    <dbReference type="NCBI Taxonomy" id="2961894"/>
    <lineage>
        <taxon>Bacteria</taxon>
        <taxon>Bacillati</taxon>
        <taxon>Bacillota</taxon>
        <taxon>Bacilli</taxon>
        <taxon>Bacillales</taxon>
        <taxon>Bacillaceae</taxon>
        <taxon>Ectobacillus</taxon>
    </lineage>
</organism>
<dbReference type="InterPro" id="IPR029045">
    <property type="entry name" value="ClpP/crotonase-like_dom_sf"/>
</dbReference>
<dbReference type="RefSeq" id="WP_254760273.1">
    <property type="nucleotide sequence ID" value="NZ_JANCLT010000011.1"/>
</dbReference>
<dbReference type="PROSITE" id="PS00166">
    <property type="entry name" value="ENOYL_COA_HYDRATASE"/>
    <property type="match status" value="1"/>
</dbReference>
<name>A0AA41X7Q5_9BACI</name>
<dbReference type="EMBL" id="JANCLT010000011">
    <property type="protein sequence ID" value="MCP8970352.1"/>
    <property type="molecule type" value="Genomic_DNA"/>
</dbReference>
<keyword evidence="2 4" id="KW-0456">Lyase</keyword>
<dbReference type="FunFam" id="3.90.226.10:FF:000009">
    <property type="entry name" value="Carnitinyl-CoA dehydratase"/>
    <property type="match status" value="1"/>
</dbReference>
<dbReference type="EC" id="4.2.1.17" evidence="4"/>
<dbReference type="InterPro" id="IPR014748">
    <property type="entry name" value="Enoyl-CoA_hydra_C"/>
</dbReference>
<dbReference type="NCBIfam" id="NF005802">
    <property type="entry name" value="PRK07657.1"/>
    <property type="match status" value="1"/>
</dbReference>
<sequence length="262" mass="27877">MLVQQSIQLDYITPHIAKLTLNRPGQANALSLALLEELQAALQDIRANRDVRVVILTGAGEKAFCAGADLKERAGMTEEQVRQAVAVIRSTINLVENLPQPVIAAINGVALGGGTELSLACDFRIAAEAATLGLTETSLAIIPGAGGTQRLPRLIGLGRAKELIFTARRVTAAEAEQYGLVEYVVPAAELESKATALAERIAANGPVAVRLAKQAIAKGMETDLQTGLELEWQAYEGVIGTSDRLEGLQAFKEKRKPVYKGE</sequence>
<dbReference type="PANTHER" id="PTHR11941">
    <property type="entry name" value="ENOYL-COA HYDRATASE-RELATED"/>
    <property type="match status" value="1"/>
</dbReference>
<dbReference type="Gene3D" id="3.90.226.10">
    <property type="entry name" value="2-enoyl-CoA Hydratase, Chain A, domain 1"/>
    <property type="match status" value="1"/>
</dbReference>
<accession>A0AA41X7Q5</accession>
<dbReference type="GO" id="GO:0004300">
    <property type="term" value="F:enoyl-CoA hydratase activity"/>
    <property type="evidence" value="ECO:0007669"/>
    <property type="project" value="UniProtKB-EC"/>
</dbReference>
<dbReference type="AlphaFoldDB" id="A0AA41X7Q5"/>
<dbReference type="PANTHER" id="PTHR11941:SF54">
    <property type="entry name" value="ENOYL-COA HYDRATASE, MITOCHONDRIAL"/>
    <property type="match status" value="1"/>
</dbReference>
<dbReference type="FunFam" id="1.10.12.10:FF:000001">
    <property type="entry name" value="Probable enoyl-CoA hydratase, mitochondrial"/>
    <property type="match status" value="1"/>
</dbReference>
<evidence type="ECO:0000313" key="5">
    <source>
        <dbReference type="Proteomes" id="UP001156102"/>
    </source>
</evidence>
<evidence type="ECO:0000313" key="4">
    <source>
        <dbReference type="EMBL" id="MCP8970352.1"/>
    </source>
</evidence>
<evidence type="ECO:0000256" key="3">
    <source>
        <dbReference type="RuleBase" id="RU003707"/>
    </source>
</evidence>
<proteinExistence type="inferred from homology"/>